<comment type="caution">
    <text evidence="2">The sequence shown here is derived from an EMBL/GenBank/DDBJ whole genome shotgun (WGS) entry which is preliminary data.</text>
</comment>
<sequence>MVAVQLQHHFFYGAIFTEDQKDSAAELAFKYAVYRLNKDKVFPRSTLVYDIQHVPRDDSFRTSKKGESQKHPSRGSFQ</sequence>
<organism evidence="2 3">
    <name type="scientific">Frankliniella fusca</name>
    <dbReference type="NCBI Taxonomy" id="407009"/>
    <lineage>
        <taxon>Eukaryota</taxon>
        <taxon>Metazoa</taxon>
        <taxon>Ecdysozoa</taxon>
        <taxon>Arthropoda</taxon>
        <taxon>Hexapoda</taxon>
        <taxon>Insecta</taxon>
        <taxon>Pterygota</taxon>
        <taxon>Neoptera</taxon>
        <taxon>Paraneoptera</taxon>
        <taxon>Thysanoptera</taxon>
        <taxon>Terebrantia</taxon>
        <taxon>Thripoidea</taxon>
        <taxon>Thripidae</taxon>
        <taxon>Frankliniella</taxon>
    </lineage>
</organism>
<gene>
    <name evidence="2" type="ORF">KUF71_002233</name>
</gene>
<protein>
    <submittedName>
        <fullName evidence="2">Glutamate receptor ionotropic, kainate 2</fullName>
    </submittedName>
</protein>
<name>A0AAE1LM99_9NEOP</name>
<dbReference type="Gene3D" id="3.40.50.2300">
    <property type="match status" value="1"/>
</dbReference>
<feature type="region of interest" description="Disordered" evidence="1">
    <location>
        <begin position="58"/>
        <end position="78"/>
    </location>
</feature>
<evidence type="ECO:0000313" key="3">
    <source>
        <dbReference type="Proteomes" id="UP001219518"/>
    </source>
</evidence>
<dbReference type="AlphaFoldDB" id="A0AAE1LM99"/>
<evidence type="ECO:0000256" key="1">
    <source>
        <dbReference type="SAM" id="MobiDB-lite"/>
    </source>
</evidence>
<reference evidence="2" key="2">
    <citation type="journal article" date="2023" name="BMC Genomics">
        <title>Pest status, molecular evolution, and epigenetic factors derived from the genome assembly of Frankliniella fusca, a thysanopteran phytovirus vector.</title>
        <authorList>
            <person name="Catto M.A."/>
            <person name="Labadie P.E."/>
            <person name="Jacobson A.L."/>
            <person name="Kennedy G.G."/>
            <person name="Srinivasan R."/>
            <person name="Hunt B.G."/>
        </authorList>
    </citation>
    <scope>NUCLEOTIDE SEQUENCE</scope>
    <source>
        <strain evidence="2">PL_HMW_Pooled</strain>
    </source>
</reference>
<proteinExistence type="predicted"/>
<dbReference type="EMBL" id="JAHWGI010001149">
    <property type="protein sequence ID" value="KAK3923824.1"/>
    <property type="molecule type" value="Genomic_DNA"/>
</dbReference>
<reference evidence="2" key="1">
    <citation type="submission" date="2021-07" db="EMBL/GenBank/DDBJ databases">
        <authorList>
            <person name="Catto M.A."/>
            <person name="Jacobson A."/>
            <person name="Kennedy G."/>
            <person name="Labadie P."/>
            <person name="Hunt B.G."/>
            <person name="Srinivasan R."/>
        </authorList>
    </citation>
    <scope>NUCLEOTIDE SEQUENCE</scope>
    <source>
        <strain evidence="2">PL_HMW_Pooled</strain>
        <tissue evidence="2">Head</tissue>
    </source>
</reference>
<keyword evidence="3" id="KW-1185">Reference proteome</keyword>
<accession>A0AAE1LM99</accession>
<keyword evidence="2" id="KW-0675">Receptor</keyword>
<evidence type="ECO:0000313" key="2">
    <source>
        <dbReference type="EMBL" id="KAK3923824.1"/>
    </source>
</evidence>
<dbReference type="Proteomes" id="UP001219518">
    <property type="component" value="Unassembled WGS sequence"/>
</dbReference>
<feature type="compositionally biased region" description="Basic and acidic residues" evidence="1">
    <location>
        <begin position="58"/>
        <end position="70"/>
    </location>
</feature>